<sequence>MSKLGNQIALLAPKWHERALRIACDGASWLAVAAVVLLLLPRPPIQGTLTLDLCADIVLVGLLWIGLTQLIQPDGRRALLRALALAVVVLFLSLGAPDISALLSALSGSPRAAIPALAAVAVVAVVESLVTKRRSAPVAKKVAVRPYTQSPQEMRRVAIHEAGHTLLYRLLPERPSDMRVVVRPVIDEESSRGGEVLLTPMQVPATYAYVAMLIDLAGLEAEFAVLGSRGNGGTDDYAEWIDLATRFAIAGSAGAFYRCPVTFWQRQINRDTINALQERQRNDLREFFAGNRDLLVELADEILARGELGHEQIGEYLDRVDVRPLAYRIPS</sequence>
<evidence type="ECO:0000256" key="1">
    <source>
        <dbReference type="SAM" id="Phobius"/>
    </source>
</evidence>
<accession>A0A6P2T4P5</accession>
<dbReference type="Gene3D" id="1.20.58.760">
    <property type="entry name" value="Peptidase M41"/>
    <property type="match status" value="1"/>
</dbReference>
<dbReference type="SUPFAM" id="SSF140990">
    <property type="entry name" value="FtsH protease domain-like"/>
    <property type="match status" value="1"/>
</dbReference>
<dbReference type="RefSeq" id="WP_175026486.1">
    <property type="nucleotide sequence ID" value="NZ_CABVQC010000105.1"/>
</dbReference>
<protein>
    <recommendedName>
        <fullName evidence="4">Peptidase M41 domain-containing protein</fullName>
    </recommendedName>
</protein>
<dbReference type="GO" id="GO:0006508">
    <property type="term" value="P:proteolysis"/>
    <property type="evidence" value="ECO:0007669"/>
    <property type="project" value="InterPro"/>
</dbReference>
<evidence type="ECO:0000313" key="3">
    <source>
        <dbReference type="Proteomes" id="UP000494261"/>
    </source>
</evidence>
<dbReference type="Proteomes" id="UP000494261">
    <property type="component" value="Unassembled WGS sequence"/>
</dbReference>
<name>A0A6P2T4P5_9BURK</name>
<dbReference type="GO" id="GO:0005524">
    <property type="term" value="F:ATP binding"/>
    <property type="evidence" value="ECO:0007669"/>
    <property type="project" value="InterPro"/>
</dbReference>
<dbReference type="EMBL" id="CABVQC010000105">
    <property type="protein sequence ID" value="VWC52596.1"/>
    <property type="molecule type" value="Genomic_DNA"/>
</dbReference>
<feature type="transmembrane region" description="Helical" evidence="1">
    <location>
        <begin position="79"/>
        <end position="106"/>
    </location>
</feature>
<dbReference type="AlphaFoldDB" id="A0A6P2T4P5"/>
<feature type="transmembrane region" description="Helical" evidence="1">
    <location>
        <begin position="112"/>
        <end position="131"/>
    </location>
</feature>
<feature type="transmembrane region" description="Helical" evidence="1">
    <location>
        <begin position="45"/>
        <end position="67"/>
    </location>
</feature>
<dbReference type="InterPro" id="IPR037219">
    <property type="entry name" value="Peptidase_M41-like"/>
</dbReference>
<evidence type="ECO:0008006" key="4">
    <source>
        <dbReference type="Google" id="ProtNLM"/>
    </source>
</evidence>
<dbReference type="GO" id="GO:0004176">
    <property type="term" value="F:ATP-dependent peptidase activity"/>
    <property type="evidence" value="ECO:0007669"/>
    <property type="project" value="InterPro"/>
</dbReference>
<keyword evidence="1" id="KW-1133">Transmembrane helix</keyword>
<gene>
    <name evidence="2" type="ORF">BLA13014_08006</name>
</gene>
<keyword evidence="1" id="KW-0812">Transmembrane</keyword>
<organism evidence="2 3">
    <name type="scientific">Burkholderia aenigmatica</name>
    <dbReference type="NCBI Taxonomy" id="2015348"/>
    <lineage>
        <taxon>Bacteria</taxon>
        <taxon>Pseudomonadati</taxon>
        <taxon>Pseudomonadota</taxon>
        <taxon>Betaproteobacteria</taxon>
        <taxon>Burkholderiales</taxon>
        <taxon>Burkholderiaceae</taxon>
        <taxon>Burkholderia</taxon>
        <taxon>Burkholderia cepacia complex</taxon>
    </lineage>
</organism>
<dbReference type="GeneID" id="99664875"/>
<proteinExistence type="predicted"/>
<keyword evidence="1" id="KW-0472">Membrane</keyword>
<dbReference type="GO" id="GO:0004222">
    <property type="term" value="F:metalloendopeptidase activity"/>
    <property type="evidence" value="ECO:0007669"/>
    <property type="project" value="InterPro"/>
</dbReference>
<feature type="transmembrane region" description="Helical" evidence="1">
    <location>
        <begin position="20"/>
        <end position="39"/>
    </location>
</feature>
<reference evidence="2 3" key="1">
    <citation type="submission" date="2019-09" db="EMBL/GenBank/DDBJ databases">
        <authorList>
            <person name="Depoorter E."/>
        </authorList>
    </citation>
    <scope>NUCLEOTIDE SEQUENCE [LARGE SCALE GENOMIC DNA]</scope>
    <source>
        <strain evidence="2">LMG 13014</strain>
    </source>
</reference>
<evidence type="ECO:0000313" key="2">
    <source>
        <dbReference type="EMBL" id="VWC52596.1"/>
    </source>
</evidence>